<dbReference type="InterPro" id="IPR005561">
    <property type="entry name" value="ANTAR"/>
</dbReference>
<dbReference type="InterPro" id="IPR003018">
    <property type="entry name" value="GAF"/>
</dbReference>
<keyword evidence="2" id="KW-0804">Transcription</keyword>
<dbReference type="SUPFAM" id="SSF55781">
    <property type="entry name" value="GAF domain-like"/>
    <property type="match status" value="1"/>
</dbReference>
<dbReference type="GO" id="GO:0003723">
    <property type="term" value="F:RNA binding"/>
    <property type="evidence" value="ECO:0007669"/>
    <property type="project" value="InterPro"/>
</dbReference>
<evidence type="ECO:0000259" key="3">
    <source>
        <dbReference type="PROSITE" id="PS50921"/>
    </source>
</evidence>
<keyword evidence="5" id="KW-1185">Reference proteome</keyword>
<protein>
    <recommendedName>
        <fullName evidence="3">ANTAR domain-containing protein</fullName>
    </recommendedName>
</protein>
<accession>A0A7Z0WHR1</accession>
<keyword evidence="1" id="KW-0805">Transcription regulation</keyword>
<dbReference type="InterPro" id="IPR036388">
    <property type="entry name" value="WH-like_DNA-bd_sf"/>
</dbReference>
<dbReference type="AlphaFoldDB" id="A0A7Z0WHR1"/>
<evidence type="ECO:0000256" key="2">
    <source>
        <dbReference type="ARBA" id="ARBA00023163"/>
    </source>
</evidence>
<dbReference type="SMART" id="SM01012">
    <property type="entry name" value="ANTAR"/>
    <property type="match status" value="1"/>
</dbReference>
<feature type="domain" description="ANTAR" evidence="3">
    <location>
        <begin position="132"/>
        <end position="193"/>
    </location>
</feature>
<dbReference type="Proteomes" id="UP000185696">
    <property type="component" value="Unassembled WGS sequence"/>
</dbReference>
<gene>
    <name evidence="4" type="ORF">BLA60_31410</name>
</gene>
<dbReference type="Gene3D" id="1.10.10.10">
    <property type="entry name" value="Winged helix-like DNA-binding domain superfamily/Winged helix DNA-binding domain"/>
    <property type="match status" value="1"/>
</dbReference>
<evidence type="ECO:0000313" key="4">
    <source>
        <dbReference type="EMBL" id="OLF06479.1"/>
    </source>
</evidence>
<comment type="caution">
    <text evidence="4">The sequence shown here is derived from an EMBL/GenBank/DDBJ whole genome shotgun (WGS) entry which is preliminary data.</text>
</comment>
<organism evidence="4 5">
    <name type="scientific">Actinophytocola xinjiangensis</name>
    <dbReference type="NCBI Taxonomy" id="485602"/>
    <lineage>
        <taxon>Bacteria</taxon>
        <taxon>Bacillati</taxon>
        <taxon>Actinomycetota</taxon>
        <taxon>Actinomycetes</taxon>
        <taxon>Pseudonocardiales</taxon>
        <taxon>Pseudonocardiaceae</taxon>
    </lineage>
</organism>
<proteinExistence type="predicted"/>
<evidence type="ECO:0000313" key="5">
    <source>
        <dbReference type="Proteomes" id="UP000185696"/>
    </source>
</evidence>
<evidence type="ECO:0000256" key="1">
    <source>
        <dbReference type="ARBA" id="ARBA00023015"/>
    </source>
</evidence>
<dbReference type="Pfam" id="PF13185">
    <property type="entry name" value="GAF_2"/>
    <property type="match status" value="1"/>
</dbReference>
<reference evidence="4 5" key="1">
    <citation type="submission" date="2016-12" db="EMBL/GenBank/DDBJ databases">
        <title>The draft genome sequence of Actinophytocola xinjiangensis.</title>
        <authorList>
            <person name="Wang W."/>
            <person name="Yuan L."/>
        </authorList>
    </citation>
    <scope>NUCLEOTIDE SEQUENCE [LARGE SCALE GENOMIC DNA]</scope>
    <source>
        <strain evidence="4 5">CGMCC 4.4663</strain>
    </source>
</reference>
<sequence>MCGACVQRVGMSGAWLAWGNPPRDRPHATDPVAARLADLHVLLGQGPGTDAVREGRPIPVADLGSVAAHRSWPVFSATAQATGARAVAAFPLRVGRSVVGLFGLYSTDPVALCDLRRREVAVFADLALGLLLDRELPPHEDLPGWFAAEALVHQASGIISVQLGVDVDEALDRLRAHAFSRGRPLMEIAGEVVHRRLRFEQLSQTGPNDAPNS</sequence>
<dbReference type="Pfam" id="PF03861">
    <property type="entry name" value="ANTAR"/>
    <property type="match status" value="1"/>
</dbReference>
<dbReference type="Gene3D" id="3.30.450.40">
    <property type="match status" value="1"/>
</dbReference>
<dbReference type="PROSITE" id="PS50921">
    <property type="entry name" value="ANTAR"/>
    <property type="match status" value="1"/>
</dbReference>
<dbReference type="EMBL" id="MSIF01000021">
    <property type="protein sequence ID" value="OLF06479.1"/>
    <property type="molecule type" value="Genomic_DNA"/>
</dbReference>
<dbReference type="InterPro" id="IPR029016">
    <property type="entry name" value="GAF-like_dom_sf"/>
</dbReference>
<name>A0A7Z0WHR1_9PSEU</name>